<evidence type="ECO:0000313" key="3">
    <source>
        <dbReference type="EMBL" id="KAH0536444.1"/>
    </source>
</evidence>
<feature type="transmembrane region" description="Helical" evidence="2">
    <location>
        <begin position="541"/>
        <end position="566"/>
    </location>
</feature>
<feature type="transmembrane region" description="Helical" evidence="2">
    <location>
        <begin position="338"/>
        <end position="362"/>
    </location>
</feature>
<organism evidence="3 4">
    <name type="scientific">Glutinoglossum americanum</name>
    <dbReference type="NCBI Taxonomy" id="1670608"/>
    <lineage>
        <taxon>Eukaryota</taxon>
        <taxon>Fungi</taxon>
        <taxon>Dikarya</taxon>
        <taxon>Ascomycota</taxon>
        <taxon>Pezizomycotina</taxon>
        <taxon>Geoglossomycetes</taxon>
        <taxon>Geoglossales</taxon>
        <taxon>Geoglossaceae</taxon>
        <taxon>Glutinoglossum</taxon>
    </lineage>
</organism>
<protein>
    <recommendedName>
        <fullName evidence="5">Phosphoribosylaminoimidazole-succinocarboxamide synthase</fullName>
    </recommendedName>
</protein>
<feature type="transmembrane region" description="Helical" evidence="2">
    <location>
        <begin position="586"/>
        <end position="605"/>
    </location>
</feature>
<keyword evidence="2" id="KW-1133">Transmembrane helix</keyword>
<feature type="transmembrane region" description="Helical" evidence="2">
    <location>
        <begin position="273"/>
        <end position="291"/>
    </location>
</feature>
<reference evidence="3" key="1">
    <citation type="submission" date="2021-03" db="EMBL/GenBank/DDBJ databases">
        <title>Comparative genomics and phylogenomic investigation of the class Geoglossomycetes provide insights into ecological specialization and systematics.</title>
        <authorList>
            <person name="Melie T."/>
            <person name="Pirro S."/>
            <person name="Miller A.N."/>
            <person name="Quandt A."/>
        </authorList>
    </citation>
    <scope>NUCLEOTIDE SEQUENCE</scope>
    <source>
        <strain evidence="3">GBOQ0MN5Z8</strain>
    </source>
</reference>
<dbReference type="PANTHER" id="PTHR37544">
    <property type="entry name" value="SPRAY-RELATED"/>
    <property type="match status" value="1"/>
</dbReference>
<feature type="transmembrane region" description="Helical" evidence="2">
    <location>
        <begin position="657"/>
        <end position="678"/>
    </location>
</feature>
<evidence type="ECO:0008006" key="5">
    <source>
        <dbReference type="Google" id="ProtNLM"/>
    </source>
</evidence>
<dbReference type="EMBL" id="JAGHQL010000205">
    <property type="protein sequence ID" value="KAH0536444.1"/>
    <property type="molecule type" value="Genomic_DNA"/>
</dbReference>
<proteinExistence type="predicted"/>
<dbReference type="OrthoDB" id="3057599at2759"/>
<name>A0A9P8HS64_9PEZI</name>
<evidence type="ECO:0000256" key="2">
    <source>
        <dbReference type="SAM" id="Phobius"/>
    </source>
</evidence>
<dbReference type="PANTHER" id="PTHR37544:SF1">
    <property type="entry name" value="PHOSPHORIBOSYLAMINOIMIDAZOLE-SUCCINOCARBOXAMIDE SYNTHASE"/>
    <property type="match status" value="1"/>
</dbReference>
<feature type="compositionally biased region" description="Polar residues" evidence="1">
    <location>
        <begin position="109"/>
        <end position="118"/>
    </location>
</feature>
<keyword evidence="2" id="KW-0472">Membrane</keyword>
<feature type="transmembrane region" description="Helical" evidence="2">
    <location>
        <begin position="698"/>
        <end position="716"/>
    </location>
</feature>
<dbReference type="Proteomes" id="UP000698800">
    <property type="component" value="Unassembled WGS sequence"/>
</dbReference>
<dbReference type="AlphaFoldDB" id="A0A9P8HS64"/>
<feature type="transmembrane region" description="Helical" evidence="2">
    <location>
        <begin position="232"/>
        <end position="253"/>
    </location>
</feature>
<feature type="region of interest" description="Disordered" evidence="1">
    <location>
        <begin position="106"/>
        <end position="134"/>
    </location>
</feature>
<evidence type="ECO:0000313" key="4">
    <source>
        <dbReference type="Proteomes" id="UP000698800"/>
    </source>
</evidence>
<keyword evidence="4" id="KW-1185">Reference proteome</keyword>
<evidence type="ECO:0000256" key="1">
    <source>
        <dbReference type="SAM" id="MobiDB-lite"/>
    </source>
</evidence>
<comment type="caution">
    <text evidence="3">The sequence shown here is derived from an EMBL/GenBank/DDBJ whole genome shotgun (WGS) entry which is preliminary data.</text>
</comment>
<accession>A0A9P8HS64</accession>
<sequence>MNLGNATLRSVTCIRPQLSHTPSKQSIAASEDYKSFSDYASDVGSSLDDRTTVLRWHTPPSHNMSNAKLENQQSEATLPVHRHKYERSSCAVPPNVRFDEAGLKAQEAAKTTNASTKPAESDTSPPTPGTDDTPYIQYAIEQLTRSSDAYDSRRPISQSSEETYPVARIIPDEGLGYMKKELNREASFRSEDPLPSESFEEQETFIPVETPGGSYLHPELDFVPGILRPLSLISLVLLFLLMAGLLVFCFIWSRQHNGLWDYRATSNSQYFVFGYLPQMLACLIVLALHCVENAVFRVMPFTVMSSANTTLRSKALFMDLIKTNFLLPRFDLFRSMDALVASCLAVFWLSVFTVPLQSSLFQVRLVDVGGQHTWRWVVVEPVLWPLVGIWAIIAISGLSLCFYFSGRHTGLKWDPVSLADIFTLLQRSNSLTDFSGSEIFENRKAFQDKLKQRTDRLGYWRTTKSDDIFYALAEEGAPTRRYSVQQGKLKEKEPEKLADRLGYDIEGQRPLRSVTNESLREKIFSPGIRYRTVPWFLRDTFVVAWVVISFVLLIAFLVVSFIHQAIQRGFRPLVDVAPNSTGFSPAGFLYSFLPSCIGMVLFLCWQSIDMRFRALQPFAMLANPKGASAAESLLLDYPSCFPVEATIKAAVSSHWKVAWISSIALASLALPVLGGGIFWAEYFPQSDEVRMVGQMGGFYTLVAVLTLCVFSLLIIWPRWKRYLPHDICTLAELISYVYQSPLLTDAAFHDPRSKTDLVTRLLSHAPGEAAPGQYALGVYLGRDNKEHLGIDRLQRRHYADMLVTTAGRM</sequence>
<gene>
    <name evidence="3" type="ORF">FGG08_006684</name>
</gene>
<feature type="compositionally biased region" description="Low complexity" evidence="1">
    <location>
        <begin position="121"/>
        <end position="134"/>
    </location>
</feature>
<dbReference type="InterPro" id="IPR021840">
    <property type="entry name" value="DUF3433"/>
</dbReference>
<feature type="transmembrane region" description="Helical" evidence="2">
    <location>
        <begin position="382"/>
        <end position="404"/>
    </location>
</feature>
<dbReference type="Pfam" id="PF11915">
    <property type="entry name" value="DUF3433"/>
    <property type="match status" value="2"/>
</dbReference>
<keyword evidence="2" id="KW-0812">Transmembrane</keyword>